<feature type="region of interest" description="Disordered" evidence="1">
    <location>
        <begin position="1"/>
        <end position="35"/>
    </location>
</feature>
<feature type="compositionally biased region" description="Basic and acidic residues" evidence="1">
    <location>
        <begin position="174"/>
        <end position="184"/>
    </location>
</feature>
<comment type="caution">
    <text evidence="2">The sequence shown here is derived from an EMBL/GenBank/DDBJ whole genome shotgun (WGS) entry which is preliminary data.</text>
</comment>
<feature type="compositionally biased region" description="Basic and acidic residues" evidence="1">
    <location>
        <begin position="418"/>
        <end position="436"/>
    </location>
</feature>
<dbReference type="EMBL" id="JBIMZQ010000015">
    <property type="protein sequence ID" value="KAL3666907.1"/>
    <property type="molecule type" value="Genomic_DNA"/>
</dbReference>
<feature type="compositionally biased region" description="Polar residues" evidence="1">
    <location>
        <begin position="394"/>
        <end position="403"/>
    </location>
</feature>
<feature type="compositionally biased region" description="Low complexity" evidence="1">
    <location>
        <begin position="23"/>
        <end position="35"/>
    </location>
</feature>
<feature type="compositionally biased region" description="Polar residues" evidence="1">
    <location>
        <begin position="475"/>
        <end position="487"/>
    </location>
</feature>
<sequence length="807" mass="85524">MEGGRGGGRGKGKKNKAAKKKAASSAKKVAANNSNVQVVAVSTALEPAAVHEPMTKSKRKRLKKAAGAANALLKAAQSNVQQVKKSPTATSPKPKVAMLAQTSTAAARPHLVSLSGKKKKKRKRTVSESEETVAVATPKEEQKSEAKKSPAIKKKIVVLSHSGVSPTAAKTRPAHLDPESKESVVKAAETALSPGKKVKKLKAKSAVKSPKDAQSVVKKDEKKKKYDVAVDSASKPTVVTASPKTTKEEVPLTRKSGQEKLGKKTPGAVAAPKKISATKNDAAKDFTSVPPATVNDKPARSGSVFNAVVSAPAALSKPAESAVAPARNVCEASSTPEQATAQGSGSTDAMCPANATAKTIPESEKHVAPTLAGKEAFTSSQLPSGSLKRRRSIGQASTSTPPDSLQPPAKRTAVLREGAVDKSIAAEERKSRDKTPDLVPQARIQHTKSRPQAVIRAEVKSTDTSTQVEREAPTAASSRKPLSSARSPPTEELGNQKPVSEVRSTTQSSGKRPLKSAPERKKSPSGTQAPTDKKLKPQVTIDTNTSSALSKIEDVALGSFGKVPSARVSNDTIAKTVMDSHAYVEKMMKSELDTKKSGGNRSPPKQPDVALPTRPQNAWGASFGMVPPATVATAPARALSTTPLSSWFLSKGCANFVKHVHFSDDEEDDCSNSGDFTGRTPTPHVISKAPPKWRASSAKKNAFLESLTDQLNWRTWYGEVDVNNLLDPPLAHVPEELRSHKVTPLALPEPVAADTLTKRTSELEILETDIKREKQRGLAFSEQLLMMLQGKTVSGKLLGDEYKALLH</sequence>
<evidence type="ECO:0000313" key="3">
    <source>
        <dbReference type="Proteomes" id="UP001632037"/>
    </source>
</evidence>
<feature type="compositionally biased region" description="Low complexity" evidence="1">
    <location>
        <begin position="84"/>
        <end position="95"/>
    </location>
</feature>
<proteinExistence type="predicted"/>
<evidence type="ECO:0000256" key="1">
    <source>
        <dbReference type="SAM" id="MobiDB-lite"/>
    </source>
</evidence>
<reference evidence="2 3" key="1">
    <citation type="submission" date="2024-09" db="EMBL/GenBank/DDBJ databases">
        <title>Genome sequencing and assembly of Phytophthora oleae, isolate VK10A, causative agent of rot of olive drupes.</title>
        <authorList>
            <person name="Conti Taguali S."/>
            <person name="Riolo M."/>
            <person name="La Spada F."/>
            <person name="Cacciola S.O."/>
            <person name="Dionisio G."/>
        </authorList>
    </citation>
    <scope>NUCLEOTIDE SEQUENCE [LARGE SCALE GENOMIC DNA]</scope>
    <source>
        <strain evidence="2 3">VK10A</strain>
    </source>
</reference>
<accession>A0ABD3FM12</accession>
<feature type="compositionally biased region" description="Polar residues" evidence="1">
    <location>
        <begin position="234"/>
        <end position="244"/>
    </location>
</feature>
<feature type="region of interest" description="Disordered" evidence="1">
    <location>
        <begin position="75"/>
        <end position="150"/>
    </location>
</feature>
<feature type="compositionally biased region" description="Basic residues" evidence="1">
    <location>
        <begin position="196"/>
        <end position="205"/>
    </location>
</feature>
<dbReference type="Proteomes" id="UP001632037">
    <property type="component" value="Unassembled WGS sequence"/>
</dbReference>
<feature type="compositionally biased region" description="Basic and acidic residues" evidence="1">
    <location>
        <begin position="245"/>
        <end position="262"/>
    </location>
</feature>
<feature type="region of interest" description="Disordered" evidence="1">
    <location>
        <begin position="281"/>
        <end position="300"/>
    </location>
</feature>
<feature type="region of interest" description="Disordered" evidence="1">
    <location>
        <begin position="314"/>
        <end position="541"/>
    </location>
</feature>
<feature type="compositionally biased region" description="Basic and acidic residues" evidence="1">
    <location>
        <begin position="138"/>
        <end position="148"/>
    </location>
</feature>
<feature type="region of interest" description="Disordered" evidence="1">
    <location>
        <begin position="163"/>
        <end position="276"/>
    </location>
</feature>
<feature type="compositionally biased region" description="Polar residues" evidence="1">
    <location>
        <begin position="331"/>
        <end position="347"/>
    </location>
</feature>
<gene>
    <name evidence="2" type="ORF">V7S43_007856</name>
</gene>
<protein>
    <submittedName>
        <fullName evidence="2">Uncharacterized protein</fullName>
    </submittedName>
</protein>
<keyword evidence="3" id="KW-1185">Reference proteome</keyword>
<feature type="compositionally biased region" description="Basic and acidic residues" evidence="1">
    <location>
        <begin position="217"/>
        <end position="228"/>
    </location>
</feature>
<organism evidence="2 3">
    <name type="scientific">Phytophthora oleae</name>
    <dbReference type="NCBI Taxonomy" id="2107226"/>
    <lineage>
        <taxon>Eukaryota</taxon>
        <taxon>Sar</taxon>
        <taxon>Stramenopiles</taxon>
        <taxon>Oomycota</taxon>
        <taxon>Peronosporomycetes</taxon>
        <taxon>Peronosporales</taxon>
        <taxon>Peronosporaceae</taxon>
        <taxon>Phytophthora</taxon>
    </lineage>
</organism>
<name>A0ABD3FM12_9STRA</name>
<dbReference type="AlphaFoldDB" id="A0ABD3FM12"/>
<evidence type="ECO:0000313" key="2">
    <source>
        <dbReference type="EMBL" id="KAL3666907.1"/>
    </source>
</evidence>
<feature type="region of interest" description="Disordered" evidence="1">
    <location>
        <begin position="593"/>
        <end position="616"/>
    </location>
</feature>
<feature type="compositionally biased region" description="Basic residues" evidence="1">
    <location>
        <begin position="8"/>
        <end position="22"/>
    </location>
</feature>